<keyword evidence="2 7" id="KW-0813">Transport</keyword>
<keyword evidence="3" id="KW-1003">Cell membrane</keyword>
<evidence type="ECO:0000313" key="9">
    <source>
        <dbReference type="EMBL" id="MCS0499807.1"/>
    </source>
</evidence>
<feature type="transmembrane region" description="Helical" evidence="7">
    <location>
        <begin position="186"/>
        <end position="203"/>
    </location>
</feature>
<feature type="transmembrane region" description="Helical" evidence="7">
    <location>
        <begin position="118"/>
        <end position="140"/>
    </location>
</feature>
<dbReference type="EMBL" id="JANTHX010000007">
    <property type="protein sequence ID" value="MCS0499807.1"/>
    <property type="molecule type" value="Genomic_DNA"/>
</dbReference>
<reference evidence="9 10" key="1">
    <citation type="submission" date="2022-08" db="EMBL/GenBank/DDBJ databases">
        <authorList>
            <person name="Li F."/>
        </authorList>
    </citation>
    <scope>NUCLEOTIDE SEQUENCE [LARGE SCALE GENOMIC DNA]</scope>
    <source>
        <strain evidence="9 10">10F1B-8-1</strain>
    </source>
</reference>
<dbReference type="CDD" id="cd06261">
    <property type="entry name" value="TM_PBP2"/>
    <property type="match status" value="1"/>
</dbReference>
<comment type="subcellular location">
    <subcellularLocation>
        <location evidence="1 7">Cell membrane</location>
        <topology evidence="1 7">Multi-pass membrane protein</topology>
    </subcellularLocation>
</comment>
<keyword evidence="4 7" id="KW-0812">Transmembrane</keyword>
<feature type="domain" description="ABC transmembrane type-1" evidence="8">
    <location>
        <begin position="80"/>
        <end position="261"/>
    </location>
</feature>
<feature type="transmembrane region" description="Helical" evidence="7">
    <location>
        <begin position="84"/>
        <end position="106"/>
    </location>
</feature>
<organism evidence="9 10">
    <name type="scientific">Protaetiibacter mangrovi</name>
    <dbReference type="NCBI Taxonomy" id="2970926"/>
    <lineage>
        <taxon>Bacteria</taxon>
        <taxon>Bacillati</taxon>
        <taxon>Actinomycetota</taxon>
        <taxon>Actinomycetes</taxon>
        <taxon>Micrococcales</taxon>
        <taxon>Microbacteriaceae</taxon>
        <taxon>Protaetiibacter</taxon>
    </lineage>
</organism>
<evidence type="ECO:0000256" key="1">
    <source>
        <dbReference type="ARBA" id="ARBA00004651"/>
    </source>
</evidence>
<evidence type="ECO:0000259" key="8">
    <source>
        <dbReference type="PROSITE" id="PS50928"/>
    </source>
</evidence>
<evidence type="ECO:0000256" key="7">
    <source>
        <dbReference type="RuleBase" id="RU363032"/>
    </source>
</evidence>
<dbReference type="Proteomes" id="UP001205337">
    <property type="component" value="Unassembled WGS sequence"/>
</dbReference>
<feature type="transmembrane region" description="Helical" evidence="7">
    <location>
        <begin position="242"/>
        <end position="263"/>
    </location>
</feature>
<keyword evidence="6 7" id="KW-0472">Membrane</keyword>
<evidence type="ECO:0000256" key="4">
    <source>
        <dbReference type="ARBA" id="ARBA00022692"/>
    </source>
</evidence>
<comment type="caution">
    <text evidence="9">The sequence shown here is derived from an EMBL/GenBank/DDBJ whole genome shotgun (WGS) entry which is preliminary data.</text>
</comment>
<evidence type="ECO:0000313" key="10">
    <source>
        <dbReference type="Proteomes" id="UP001205337"/>
    </source>
</evidence>
<dbReference type="InterPro" id="IPR035906">
    <property type="entry name" value="MetI-like_sf"/>
</dbReference>
<evidence type="ECO:0000256" key="5">
    <source>
        <dbReference type="ARBA" id="ARBA00022989"/>
    </source>
</evidence>
<evidence type="ECO:0000256" key="3">
    <source>
        <dbReference type="ARBA" id="ARBA00022475"/>
    </source>
</evidence>
<accession>A0ABT1ZGI7</accession>
<feature type="transmembrane region" description="Helical" evidence="7">
    <location>
        <begin position="209"/>
        <end position="230"/>
    </location>
</feature>
<gene>
    <name evidence="9" type="ORF">NUH29_09630</name>
</gene>
<feature type="transmembrane region" description="Helical" evidence="7">
    <location>
        <begin position="60"/>
        <end position="78"/>
    </location>
</feature>
<dbReference type="Pfam" id="PF00528">
    <property type="entry name" value="BPD_transp_1"/>
    <property type="match status" value="1"/>
</dbReference>
<proteinExistence type="inferred from homology"/>
<dbReference type="PANTHER" id="PTHR30151">
    <property type="entry name" value="ALKANE SULFONATE ABC TRANSPORTER-RELATED, MEMBRANE SUBUNIT"/>
    <property type="match status" value="1"/>
</dbReference>
<feature type="transmembrane region" description="Helical" evidence="7">
    <location>
        <begin position="146"/>
        <end position="165"/>
    </location>
</feature>
<dbReference type="InterPro" id="IPR000515">
    <property type="entry name" value="MetI-like"/>
</dbReference>
<evidence type="ECO:0000256" key="6">
    <source>
        <dbReference type="ARBA" id="ARBA00023136"/>
    </source>
</evidence>
<dbReference type="Gene3D" id="1.10.3720.10">
    <property type="entry name" value="MetI-like"/>
    <property type="match status" value="1"/>
</dbReference>
<name>A0ABT1ZGI7_9MICO</name>
<feature type="transmembrane region" description="Helical" evidence="7">
    <location>
        <begin position="30"/>
        <end position="48"/>
    </location>
</feature>
<sequence>MTASTTTRAIRTMNSAASRNKWAQSPLGRWTIRIVTLVVLLGAWEIGAKDVSRALIAPPSEIFAAAWTQLFVTGSVWGPFFDSMFVLVTGLAAALVIGLPIGVAMGRWKKVAYALDPYVTFLYCLPHVALVPLMIILLGFDYPFRLGYVVLSAVWPVIINTMAGVRAVDKDLIDAGVAYTANERQIIWGIILPAASPFMVAGGRQAFSAAWSGVIVSEITSTLVGVGGQIKLFAIDYLTADMFVPIFVIMIVAVAIQGFAAWAQRKLTPWQVNRVSR</sequence>
<dbReference type="PANTHER" id="PTHR30151:SF38">
    <property type="entry name" value="ALIPHATIC SULFONATES TRANSPORT PERMEASE PROTEIN SSUC-RELATED"/>
    <property type="match status" value="1"/>
</dbReference>
<protein>
    <submittedName>
        <fullName evidence="9">ABC transporter permease</fullName>
    </submittedName>
</protein>
<dbReference type="SUPFAM" id="SSF161098">
    <property type="entry name" value="MetI-like"/>
    <property type="match status" value="1"/>
</dbReference>
<keyword evidence="10" id="KW-1185">Reference proteome</keyword>
<dbReference type="RefSeq" id="WP_258798886.1">
    <property type="nucleotide sequence ID" value="NZ_JANTHX010000007.1"/>
</dbReference>
<dbReference type="PROSITE" id="PS50928">
    <property type="entry name" value="ABC_TM1"/>
    <property type="match status" value="1"/>
</dbReference>
<comment type="similarity">
    <text evidence="7">Belongs to the binding-protein-dependent transport system permease family.</text>
</comment>
<keyword evidence="5 7" id="KW-1133">Transmembrane helix</keyword>
<evidence type="ECO:0000256" key="2">
    <source>
        <dbReference type="ARBA" id="ARBA00022448"/>
    </source>
</evidence>